<sequence>MADDVAAVREKMRVLIRGEEGGRRVSSVDVKANVMQAMSRMFLLHAALRARGEMCAWMNALDSAKVKVMNEEKALLEMEMQSGKKHGTVRGEHGKKNGSDRETETSPRHAERLGTARSRLSMVLNTLDEMEWDQERFKNVPPAAQTHLLSLKRAMVRRVLFVIEARLERGTIHSRERGLAAADATAAASAASTEESSMKGTEAFGGGGGGGDGWGEDANVTCVICAESGSVLVAPCTHRCCKQCWDEWLDRSKSCPMCRRYVHPSQLVDRLRADETLTHIDRIDLTALTRKRHRPRVVF</sequence>
<dbReference type="GO" id="GO:0008270">
    <property type="term" value="F:zinc ion binding"/>
    <property type="evidence" value="ECO:0007669"/>
    <property type="project" value="UniProtKB-KW"/>
</dbReference>
<feature type="region of interest" description="Disordered" evidence="2">
    <location>
        <begin position="81"/>
        <end position="110"/>
    </location>
</feature>
<dbReference type="InterPro" id="IPR013083">
    <property type="entry name" value="Znf_RING/FYVE/PHD"/>
</dbReference>
<dbReference type="Gene3D" id="3.30.40.10">
    <property type="entry name" value="Zinc/RING finger domain, C3HC4 (zinc finger)"/>
    <property type="match status" value="1"/>
</dbReference>
<evidence type="ECO:0000313" key="4">
    <source>
        <dbReference type="EMBL" id="CAD8726785.1"/>
    </source>
</evidence>
<dbReference type="Pfam" id="PF13920">
    <property type="entry name" value="zf-C3HC4_3"/>
    <property type="match status" value="1"/>
</dbReference>
<keyword evidence="1" id="KW-0479">Metal-binding</keyword>
<evidence type="ECO:0000259" key="3">
    <source>
        <dbReference type="PROSITE" id="PS50089"/>
    </source>
</evidence>
<gene>
    <name evidence="4" type="ORF">EMAD1354_LOCUS2866</name>
</gene>
<feature type="compositionally biased region" description="Basic and acidic residues" evidence="2">
    <location>
        <begin position="89"/>
        <end position="110"/>
    </location>
</feature>
<evidence type="ECO:0000256" key="1">
    <source>
        <dbReference type="PROSITE-ProRule" id="PRU00175"/>
    </source>
</evidence>
<organism evidence="4">
    <name type="scientific">Erythrolobus madagascarensis</name>
    <dbReference type="NCBI Taxonomy" id="708628"/>
    <lineage>
        <taxon>Eukaryota</taxon>
        <taxon>Rhodophyta</taxon>
        <taxon>Bangiophyceae</taxon>
        <taxon>Porphyridiales</taxon>
        <taxon>Porphyridiaceae</taxon>
        <taxon>Erythrolobus</taxon>
    </lineage>
</organism>
<dbReference type="PROSITE" id="PS50089">
    <property type="entry name" value="ZF_RING_2"/>
    <property type="match status" value="1"/>
</dbReference>
<evidence type="ECO:0000256" key="2">
    <source>
        <dbReference type="SAM" id="MobiDB-lite"/>
    </source>
</evidence>
<keyword evidence="1" id="KW-0863">Zinc-finger</keyword>
<proteinExistence type="predicted"/>
<dbReference type="PANTHER" id="PTHR15315">
    <property type="entry name" value="RING FINGER PROTEIN 41, 151"/>
    <property type="match status" value="1"/>
</dbReference>
<protein>
    <recommendedName>
        <fullName evidence="3">RING-type domain-containing protein</fullName>
    </recommendedName>
</protein>
<dbReference type="SUPFAM" id="SSF57850">
    <property type="entry name" value="RING/U-box"/>
    <property type="match status" value="1"/>
</dbReference>
<feature type="domain" description="RING-type" evidence="3">
    <location>
        <begin position="222"/>
        <end position="259"/>
    </location>
</feature>
<dbReference type="PANTHER" id="PTHR15315:SF26">
    <property type="entry name" value="E3 UBIQUITIN-PROTEIN LIGASE NRDP1"/>
    <property type="match status" value="1"/>
</dbReference>
<accession>A0A7S0T8G6</accession>
<name>A0A7S0T8G6_9RHOD</name>
<reference evidence="4" key="1">
    <citation type="submission" date="2021-01" db="EMBL/GenBank/DDBJ databases">
        <authorList>
            <person name="Corre E."/>
            <person name="Pelletier E."/>
            <person name="Niang G."/>
            <person name="Scheremetjew M."/>
            <person name="Finn R."/>
            <person name="Kale V."/>
            <person name="Holt S."/>
            <person name="Cochrane G."/>
            <person name="Meng A."/>
            <person name="Brown T."/>
            <person name="Cohen L."/>
        </authorList>
    </citation>
    <scope>NUCLEOTIDE SEQUENCE</scope>
    <source>
        <strain evidence="4">CCMP3276</strain>
    </source>
</reference>
<dbReference type="AlphaFoldDB" id="A0A7S0T8G6"/>
<keyword evidence="1" id="KW-0862">Zinc</keyword>
<dbReference type="SMART" id="SM00184">
    <property type="entry name" value="RING"/>
    <property type="match status" value="1"/>
</dbReference>
<dbReference type="EMBL" id="HBFE01004435">
    <property type="protein sequence ID" value="CAD8726785.1"/>
    <property type="molecule type" value="Transcribed_RNA"/>
</dbReference>
<dbReference type="InterPro" id="IPR001841">
    <property type="entry name" value="Znf_RING"/>
</dbReference>